<proteinExistence type="predicted"/>
<evidence type="ECO:0000313" key="2">
    <source>
        <dbReference type="EMBL" id="MDX2908251.1"/>
    </source>
</evidence>
<accession>A0ABU4KY13</accession>
<dbReference type="EMBL" id="JARAVY010000002">
    <property type="protein sequence ID" value="MDX2908251.1"/>
    <property type="molecule type" value="Genomic_DNA"/>
</dbReference>
<dbReference type="RefSeq" id="WP_143673074.1">
    <property type="nucleotide sequence ID" value="NZ_JAGJBZ010000002.1"/>
</dbReference>
<comment type="caution">
    <text evidence="2">The sequence shown here is derived from an EMBL/GenBank/DDBJ whole genome shotgun (WGS) entry which is preliminary data.</text>
</comment>
<feature type="compositionally biased region" description="Polar residues" evidence="1">
    <location>
        <begin position="174"/>
        <end position="184"/>
    </location>
</feature>
<keyword evidence="3" id="KW-1185">Reference proteome</keyword>
<feature type="compositionally biased region" description="Basic residues" evidence="1">
    <location>
        <begin position="197"/>
        <end position="208"/>
    </location>
</feature>
<feature type="region of interest" description="Disordered" evidence="1">
    <location>
        <begin position="112"/>
        <end position="131"/>
    </location>
</feature>
<sequence>MSEAAHGVQEAAPGSTATAIAQALGFLDPRDGRARYEACKQKVAESLKALPFHISEDERNEIAGAAISEALRSGLVDPSRQPSAYFKKTARRLAVEHQKKKSKEILVGDYPEACHSVPTPESEREDGSGRFQEDSDLWDLLDEAIDRLSRQREREVLRRQSIGQDDATIAAETGRTTNAVQQGRTHGVDSVQDRLKQYIRPRHLKPRRTLGGEQ</sequence>
<name>A0ABU4KY13_9ACTN</name>
<protein>
    <submittedName>
        <fullName evidence="2">Sigma-70 family RNA polymerase sigma factor</fullName>
    </submittedName>
</protein>
<gene>
    <name evidence="2" type="ORF">PV517_05980</name>
</gene>
<feature type="compositionally biased region" description="Basic and acidic residues" evidence="1">
    <location>
        <begin position="121"/>
        <end position="131"/>
    </location>
</feature>
<evidence type="ECO:0000256" key="1">
    <source>
        <dbReference type="SAM" id="MobiDB-lite"/>
    </source>
</evidence>
<evidence type="ECO:0000313" key="3">
    <source>
        <dbReference type="Proteomes" id="UP001271723"/>
    </source>
</evidence>
<organism evidence="2 3">
    <name type="scientific">Streptomyces griseiscabiei</name>
    <dbReference type="NCBI Taxonomy" id="2993540"/>
    <lineage>
        <taxon>Bacteria</taxon>
        <taxon>Bacillati</taxon>
        <taxon>Actinomycetota</taxon>
        <taxon>Actinomycetes</taxon>
        <taxon>Kitasatosporales</taxon>
        <taxon>Streptomycetaceae</taxon>
        <taxon>Streptomyces</taxon>
    </lineage>
</organism>
<dbReference type="Proteomes" id="UP001271723">
    <property type="component" value="Unassembled WGS sequence"/>
</dbReference>
<reference evidence="2 3" key="1">
    <citation type="journal article" date="2023" name="Microb. Genom.">
        <title>Mesoterricola silvestris gen. nov., sp. nov., Mesoterricola sediminis sp. nov., Geothrix oryzae sp. nov., Geothrix edaphica sp. nov., Geothrix rubra sp. nov., and Geothrix limicola sp. nov., six novel members of Acidobacteriota isolated from soils.</title>
        <authorList>
            <person name="Weisberg A.J."/>
            <person name="Pearce E."/>
            <person name="Kramer C.G."/>
            <person name="Chang J.H."/>
            <person name="Clarke C.R."/>
        </authorList>
    </citation>
    <scope>NUCLEOTIDE SEQUENCE [LARGE SCALE GENOMIC DNA]</scope>
    <source>
        <strain evidence="2 3">NRRL_B-2795</strain>
    </source>
</reference>
<feature type="region of interest" description="Disordered" evidence="1">
    <location>
        <begin position="165"/>
        <end position="214"/>
    </location>
</feature>